<gene>
    <name evidence="3" type="ORF">SAMN03080617_03372</name>
</gene>
<dbReference type="InterPro" id="IPR043772">
    <property type="entry name" value="MBG_3"/>
</dbReference>
<feature type="domain" description="MBG" evidence="2">
    <location>
        <begin position="565"/>
        <end position="602"/>
    </location>
</feature>
<feature type="domain" description="MBG" evidence="2">
    <location>
        <begin position="447"/>
        <end position="513"/>
    </location>
</feature>
<feature type="non-terminal residue" evidence="3">
    <location>
        <position position="810"/>
    </location>
</feature>
<proteinExistence type="predicted"/>
<feature type="domain" description="MBG" evidence="1">
    <location>
        <begin position="780"/>
        <end position="810"/>
    </location>
</feature>
<dbReference type="EMBL" id="FMXE01000029">
    <property type="protein sequence ID" value="SDA91185.1"/>
    <property type="molecule type" value="Genomic_DNA"/>
</dbReference>
<evidence type="ECO:0000313" key="4">
    <source>
        <dbReference type="Proteomes" id="UP000198756"/>
    </source>
</evidence>
<sequence>MGNKILLDFARRFFLVLTLSFGLFGAGQVLGQATVETDKRDYFPGEYVVITGSGWQPGETVVISFEETPKPTTCMLSHDRTAVADANGDIYEDQFLIKENHRGVLFIMTATGQSSGLIAENWFTDATITSNQNGDWGSASTWSAIARTGTISYTNGSPIVTGNGTSFLTELAPGSIIITGNPGGITRTVASIQSNTSLTLTSNANSNQSGKSFTAQVVPFPGDAVVITNGHDVIVNGTFTSASLIVGVGSGIATLTFSGTSPQLTVNGDIILGNSVNSNRRGFLTFTDGSKLIANGSVTVGNNGANGSINMTAGGDLKINSFATSTGTWMPGTGTVELASTNTLPTTIFTTFNNLTISGGTTTFGPARTINGNLTVNSGAIANLGSITTHTAGSLTLGGLGTDDGTWGSTSSTATFQNNTFFAATVGRITVNTDTRSTPTVTPTIGSYIYNGNQNGPTAATNTGTGTSYTFSYAGVSPTTYGPSSTRPINAGSYTVTATVAASTDGFYKGASSVATPFSIAKAGSTISVNAAGPFTFNATPQGPDQVTKSGSAGAVTFSYVGVSGTTYAASSTKPTNAGSYEVTATLAGDDNYNGAVSAPLAFSIAKAGSTISVDAAGPFTYNTNPQGPDQVTKSGSTGAVTFSYVGVSGTTYASSSTKPTNAGSYEVTATLAGDANYNGAVSVPLAFSIAKAGSTISVDAVGSFTYNTNPQGPDQVTKSGSAGAVTFSYVGVSGTTYAASSTKPTNAGSYEVTATLAGDANYNGAVSAPLAFSIAKATLTVTADAGQGKVYGATEPSLTYTITGFVNGD</sequence>
<evidence type="ECO:0000313" key="3">
    <source>
        <dbReference type="EMBL" id="SDA91185.1"/>
    </source>
</evidence>
<feature type="domain" description="MBG" evidence="2">
    <location>
        <begin position="706"/>
        <end position="778"/>
    </location>
</feature>
<keyword evidence="4" id="KW-1185">Reference proteome</keyword>
<dbReference type="OrthoDB" id="1121493at2"/>
<accession>A0A1G5Z9R0</accession>
<evidence type="ECO:0008006" key="5">
    <source>
        <dbReference type="Google" id="ProtNLM"/>
    </source>
</evidence>
<dbReference type="Proteomes" id="UP000198756">
    <property type="component" value="Unassembled WGS sequence"/>
</dbReference>
<organism evidence="3 4">
    <name type="scientific">Algoriphagus alkaliphilus</name>
    <dbReference type="NCBI Taxonomy" id="279824"/>
    <lineage>
        <taxon>Bacteria</taxon>
        <taxon>Pseudomonadati</taxon>
        <taxon>Bacteroidota</taxon>
        <taxon>Cytophagia</taxon>
        <taxon>Cytophagales</taxon>
        <taxon>Cyclobacteriaceae</taxon>
        <taxon>Algoriphagus</taxon>
    </lineage>
</organism>
<protein>
    <recommendedName>
        <fullName evidence="5">MBG domain-containing protein</fullName>
    </recommendedName>
</protein>
<dbReference type="Pfam" id="PF18676">
    <property type="entry name" value="MBG_2"/>
    <property type="match status" value="1"/>
</dbReference>
<dbReference type="Pfam" id="PF18887">
    <property type="entry name" value="MBG_3"/>
    <property type="match status" value="4"/>
</dbReference>
<evidence type="ECO:0000259" key="2">
    <source>
        <dbReference type="Pfam" id="PF18887"/>
    </source>
</evidence>
<dbReference type="InterPro" id="IPR041286">
    <property type="entry name" value="MBG_2"/>
</dbReference>
<dbReference type="STRING" id="279824.SAMN03080617_03372"/>
<feature type="domain" description="MBG" evidence="2">
    <location>
        <begin position="621"/>
        <end position="687"/>
    </location>
</feature>
<reference evidence="4" key="1">
    <citation type="submission" date="2016-10" db="EMBL/GenBank/DDBJ databases">
        <authorList>
            <person name="Varghese N."/>
            <person name="Submissions S."/>
        </authorList>
    </citation>
    <scope>NUCLEOTIDE SEQUENCE [LARGE SCALE GENOMIC DNA]</scope>
    <source>
        <strain evidence="4">DSM 22703</strain>
    </source>
</reference>
<evidence type="ECO:0000259" key="1">
    <source>
        <dbReference type="Pfam" id="PF18676"/>
    </source>
</evidence>
<dbReference type="AlphaFoldDB" id="A0A1G5Z9R0"/>
<name>A0A1G5Z9R0_9BACT</name>